<reference evidence="2" key="2">
    <citation type="submission" date="2023-07" db="EMBL/GenBank/DDBJ databases">
        <authorList>
            <consortium name="Lawrence Berkeley National Laboratory"/>
            <person name="Haridas S."/>
            <person name="Hensen N."/>
            <person name="Bonometti L."/>
            <person name="Westerberg I."/>
            <person name="Brannstrom I.O."/>
            <person name="Guillou S."/>
            <person name="Cros-Aarteil S."/>
            <person name="Calhoun S."/>
            <person name="Kuo A."/>
            <person name="Mondo S."/>
            <person name="Pangilinan J."/>
            <person name="Riley R."/>
            <person name="LaButti K."/>
            <person name="Andreopoulos B."/>
            <person name="Lipzen A."/>
            <person name="Chen C."/>
            <person name="Yanf M."/>
            <person name="Daum C."/>
            <person name="Ng V."/>
            <person name="Clum A."/>
            <person name="Steindorff A."/>
            <person name="Ohm R."/>
            <person name="Martin F."/>
            <person name="Silar P."/>
            <person name="Natvig D."/>
            <person name="Lalanne C."/>
            <person name="Gautier V."/>
            <person name="Ament-velasquez S.L."/>
            <person name="Kruys A."/>
            <person name="Hutchinson M.I."/>
            <person name="Powell A.J."/>
            <person name="Barry K."/>
            <person name="Miller A.N."/>
            <person name="Grigoriev I.V."/>
            <person name="Debuchy R."/>
            <person name="Gladieux P."/>
            <person name="Thoren M.H."/>
            <person name="Johannesson H."/>
        </authorList>
    </citation>
    <scope>NUCLEOTIDE SEQUENCE</scope>
    <source>
        <strain evidence="2">FGSC 1904</strain>
    </source>
</reference>
<evidence type="ECO:0000313" key="2">
    <source>
        <dbReference type="EMBL" id="KAK3398276.1"/>
    </source>
</evidence>
<gene>
    <name evidence="2" type="ORF">B0T20DRAFT_392682</name>
</gene>
<keyword evidence="3" id="KW-1185">Reference proteome</keyword>
<sequence length="231" mass="25620">MLFSHHLPAVPDQKSWGLVASRRLELSPGWSMQQEASRGDVTKKHLRPTSLDPANGILPLCLYAFLSPPAIPETWGFVFATVMDEDKKPSCGSYVIRYVGLLAVCDVVEKAIWRHVGDIGAMCLRLLGVGKLIAIWPHVAVVNANAKKKKHLPERLLRTKESRKATAKGYEECRYDRVAATNPSRPPQNSHTRQPDRPPFNGSNKEVAAETRSLHSETQFVAVRDPAARGP</sequence>
<dbReference type="AlphaFoldDB" id="A0AAE0PE75"/>
<comment type="caution">
    <text evidence="2">The sequence shown here is derived from an EMBL/GenBank/DDBJ whole genome shotgun (WGS) entry which is preliminary data.</text>
</comment>
<feature type="compositionally biased region" description="Polar residues" evidence="1">
    <location>
        <begin position="181"/>
        <end position="192"/>
    </location>
</feature>
<feature type="region of interest" description="Disordered" evidence="1">
    <location>
        <begin position="177"/>
        <end position="231"/>
    </location>
</feature>
<protein>
    <submittedName>
        <fullName evidence="2">Uncharacterized protein</fullName>
    </submittedName>
</protein>
<reference evidence="2" key="1">
    <citation type="journal article" date="2023" name="Mol. Phylogenet. Evol.">
        <title>Genome-scale phylogeny and comparative genomics of the fungal order Sordariales.</title>
        <authorList>
            <person name="Hensen N."/>
            <person name="Bonometti L."/>
            <person name="Westerberg I."/>
            <person name="Brannstrom I.O."/>
            <person name="Guillou S."/>
            <person name="Cros-Aarteil S."/>
            <person name="Calhoun S."/>
            <person name="Haridas S."/>
            <person name="Kuo A."/>
            <person name="Mondo S."/>
            <person name="Pangilinan J."/>
            <person name="Riley R."/>
            <person name="LaButti K."/>
            <person name="Andreopoulos B."/>
            <person name="Lipzen A."/>
            <person name="Chen C."/>
            <person name="Yan M."/>
            <person name="Daum C."/>
            <person name="Ng V."/>
            <person name="Clum A."/>
            <person name="Steindorff A."/>
            <person name="Ohm R.A."/>
            <person name="Martin F."/>
            <person name="Silar P."/>
            <person name="Natvig D.O."/>
            <person name="Lalanne C."/>
            <person name="Gautier V."/>
            <person name="Ament-Velasquez S.L."/>
            <person name="Kruys A."/>
            <person name="Hutchinson M.I."/>
            <person name="Powell A.J."/>
            <person name="Barry K."/>
            <person name="Miller A.N."/>
            <person name="Grigoriev I.V."/>
            <person name="Debuchy R."/>
            <person name="Gladieux P."/>
            <person name="Hiltunen Thoren M."/>
            <person name="Johannesson H."/>
        </authorList>
    </citation>
    <scope>NUCLEOTIDE SEQUENCE</scope>
    <source>
        <strain evidence="2">FGSC 1904</strain>
    </source>
</reference>
<proteinExistence type="predicted"/>
<evidence type="ECO:0000256" key="1">
    <source>
        <dbReference type="SAM" id="MobiDB-lite"/>
    </source>
</evidence>
<evidence type="ECO:0000313" key="3">
    <source>
        <dbReference type="Proteomes" id="UP001281003"/>
    </source>
</evidence>
<accession>A0AAE0PE75</accession>
<dbReference type="Proteomes" id="UP001281003">
    <property type="component" value="Unassembled WGS sequence"/>
</dbReference>
<name>A0AAE0PE75_SORBR</name>
<dbReference type="EMBL" id="JAUTDP010000006">
    <property type="protein sequence ID" value="KAK3398276.1"/>
    <property type="molecule type" value="Genomic_DNA"/>
</dbReference>
<organism evidence="2 3">
    <name type="scientific">Sordaria brevicollis</name>
    <dbReference type="NCBI Taxonomy" id="83679"/>
    <lineage>
        <taxon>Eukaryota</taxon>
        <taxon>Fungi</taxon>
        <taxon>Dikarya</taxon>
        <taxon>Ascomycota</taxon>
        <taxon>Pezizomycotina</taxon>
        <taxon>Sordariomycetes</taxon>
        <taxon>Sordariomycetidae</taxon>
        <taxon>Sordariales</taxon>
        <taxon>Sordariaceae</taxon>
        <taxon>Sordaria</taxon>
    </lineage>
</organism>